<organism evidence="2">
    <name type="scientific">Hexamita inflata</name>
    <dbReference type="NCBI Taxonomy" id="28002"/>
    <lineage>
        <taxon>Eukaryota</taxon>
        <taxon>Metamonada</taxon>
        <taxon>Diplomonadida</taxon>
        <taxon>Hexamitidae</taxon>
        <taxon>Hexamitinae</taxon>
        <taxon>Hexamita</taxon>
    </lineage>
</organism>
<reference evidence="2" key="1">
    <citation type="submission" date="2023-06" db="EMBL/GenBank/DDBJ databases">
        <authorList>
            <person name="Kurt Z."/>
        </authorList>
    </citation>
    <scope>NUCLEOTIDE SEQUENCE</scope>
</reference>
<evidence type="ECO:0000313" key="2">
    <source>
        <dbReference type="EMBL" id="CAI9951853.1"/>
    </source>
</evidence>
<comment type="caution">
    <text evidence="2">The sequence shown here is derived from an EMBL/GenBank/DDBJ whole genome shotgun (WGS) entry which is preliminary data.</text>
</comment>
<keyword evidence="4" id="KW-1185">Reference proteome</keyword>
<protein>
    <submittedName>
        <fullName evidence="3">Hypothetical_protein</fullName>
    </submittedName>
</protein>
<dbReference type="Proteomes" id="UP001642409">
    <property type="component" value="Unassembled WGS sequence"/>
</dbReference>
<reference evidence="3 4" key="2">
    <citation type="submission" date="2024-07" db="EMBL/GenBank/DDBJ databases">
        <authorList>
            <person name="Akdeniz Z."/>
        </authorList>
    </citation>
    <scope>NUCLEOTIDE SEQUENCE [LARGE SCALE GENOMIC DNA]</scope>
</reference>
<evidence type="ECO:0000256" key="1">
    <source>
        <dbReference type="SAM" id="SignalP"/>
    </source>
</evidence>
<feature type="signal peptide" evidence="1">
    <location>
        <begin position="1"/>
        <end position="24"/>
    </location>
</feature>
<dbReference type="AlphaFoldDB" id="A0AA86UXA2"/>
<name>A0AA86UXA2_9EUKA</name>
<accession>A0AA86UXA2</accession>
<evidence type="ECO:0000313" key="4">
    <source>
        <dbReference type="Proteomes" id="UP001642409"/>
    </source>
</evidence>
<sequence length="125" mass="15034">MCCCSNRHILAYSLLLAWHTNCEAKTQPFQYLSSKGVISLRFTLDTTLFRRPYTYHTLRLAIQCVICTLFKAYQLNYIRIIWTIWSEYLRFLDFKLVYINNIVSYMKIIPLPMKYEQTKQSQKQI</sequence>
<feature type="chain" id="PRO_5041735378" evidence="1">
    <location>
        <begin position="25"/>
        <end position="125"/>
    </location>
</feature>
<dbReference type="EMBL" id="CAXDID020000538">
    <property type="protein sequence ID" value="CAL6101076.1"/>
    <property type="molecule type" value="Genomic_DNA"/>
</dbReference>
<gene>
    <name evidence="2" type="ORF">HINF_LOCUS39498</name>
    <name evidence="3" type="ORF">HINF_LOCUS70890</name>
</gene>
<evidence type="ECO:0000313" key="3">
    <source>
        <dbReference type="EMBL" id="CAL6101076.1"/>
    </source>
</evidence>
<proteinExistence type="predicted"/>
<keyword evidence="1" id="KW-0732">Signal</keyword>
<dbReference type="EMBL" id="CATOUU010000826">
    <property type="protein sequence ID" value="CAI9951853.1"/>
    <property type="molecule type" value="Genomic_DNA"/>
</dbReference>